<protein>
    <recommendedName>
        <fullName evidence="4">DUF349 domain-containing protein</fullName>
    </recommendedName>
</protein>
<keyword evidence="1" id="KW-0175">Coiled coil</keyword>
<reference evidence="3" key="1">
    <citation type="submission" date="2016-11" db="EMBL/GenBank/DDBJ databases">
        <authorList>
            <person name="Varghese N."/>
            <person name="Submissions S."/>
        </authorList>
    </citation>
    <scope>NUCLEOTIDE SEQUENCE [LARGE SCALE GENOMIC DNA]</scope>
    <source>
        <strain evidence="3">DSM 27370</strain>
    </source>
</reference>
<gene>
    <name evidence="2" type="ORF">SAMN05444362_104138</name>
</gene>
<organism evidence="2 3">
    <name type="scientific">Dysgonomonas macrotermitis</name>
    <dbReference type="NCBI Taxonomy" id="1346286"/>
    <lineage>
        <taxon>Bacteria</taxon>
        <taxon>Pseudomonadati</taxon>
        <taxon>Bacteroidota</taxon>
        <taxon>Bacteroidia</taxon>
        <taxon>Bacteroidales</taxon>
        <taxon>Dysgonomonadaceae</taxon>
        <taxon>Dysgonomonas</taxon>
    </lineage>
</organism>
<dbReference type="AlphaFoldDB" id="A0A1M4ZN05"/>
<dbReference type="InterPro" id="IPR007139">
    <property type="entry name" value="DUF349"/>
</dbReference>
<feature type="coiled-coil region" evidence="1">
    <location>
        <begin position="573"/>
        <end position="600"/>
    </location>
</feature>
<evidence type="ECO:0008006" key="4">
    <source>
        <dbReference type="Google" id="ProtNLM"/>
    </source>
</evidence>
<dbReference type="Pfam" id="PF03993">
    <property type="entry name" value="DUF349"/>
    <property type="match status" value="5"/>
</dbReference>
<accession>A0A1M4ZN05</accession>
<dbReference type="Proteomes" id="UP000184480">
    <property type="component" value="Unassembled WGS sequence"/>
</dbReference>
<proteinExistence type="predicted"/>
<name>A0A1M4ZN05_9BACT</name>
<dbReference type="OrthoDB" id="5422202at2"/>
<dbReference type="EMBL" id="FQUC01000004">
    <property type="protein sequence ID" value="SHF19391.1"/>
    <property type="molecule type" value="Genomic_DNA"/>
</dbReference>
<evidence type="ECO:0000256" key="1">
    <source>
        <dbReference type="SAM" id="Coils"/>
    </source>
</evidence>
<evidence type="ECO:0000313" key="3">
    <source>
        <dbReference type="Proteomes" id="UP000184480"/>
    </source>
</evidence>
<sequence length="605" mass="71111">MNENLDPALNSEEEANVIASTEQAETTNDLQTPDYQSLTKEDIITKLQELSKHEHVPPRNETEGLKHAFYKLKSSENENLKNLFIADGGESDSFIAPLDPLEEELKTLLNQIKEKRALALAEEEKEKEENLAKKYRIIDSLKNLTESTDDFNKLYKEFKDLQQQWNEIRQVPAAKINELWKSYQTYSEKFYDLIKINNEFRDYDFKKNLDLKTAICEAVEKLQDEPDVVSAFHQLQNFHQQWREIGPVAKELREQIWERFKTASTEINKKHQAHFELLKGQEENNLAEKTAICETLKTIDYSTLNSFKTWDEKSREVIDLQAKWKTIGFVPRKFNNQIFEEYRALCDTFFEKKAEFFKHQKDEMDANLEKKRALCEKAESLKDSTDWKKTADELIAIQKTWKTIGPVPRKYSDVIWKQFVSACDYFFEQKNKNSSSQKEEETTNLELKKAIIEKVKNLEQAGSSDEMSTLREYMNEWHAVGFVPFKEKDKIYKEYQAALDVQFDRLKMGKSERRFQSFKSNLDDITKSDKPKGRLYKEREKLMYQFNKVKSDLQTYENNMGFLSVSKGSGGLLKDMEHKIQDLKNELDLIVQKIDTIDNSLNEID</sequence>
<evidence type="ECO:0000313" key="2">
    <source>
        <dbReference type="EMBL" id="SHF19391.1"/>
    </source>
</evidence>
<dbReference type="STRING" id="1346286.SAMN05444362_104138"/>
<feature type="coiled-coil region" evidence="1">
    <location>
        <begin position="98"/>
        <end position="164"/>
    </location>
</feature>
<dbReference type="RefSeq" id="WP_062184082.1">
    <property type="nucleotide sequence ID" value="NZ_BBXL01000025.1"/>
</dbReference>
<keyword evidence="3" id="KW-1185">Reference proteome</keyword>